<dbReference type="Proteomes" id="UP001589776">
    <property type="component" value="Unassembled WGS sequence"/>
</dbReference>
<feature type="region of interest" description="Disordered" evidence="1">
    <location>
        <begin position="33"/>
        <end position="61"/>
    </location>
</feature>
<name>A0ABV6DPB8_9BACL</name>
<feature type="compositionally biased region" description="Basic and acidic residues" evidence="1">
    <location>
        <begin position="35"/>
        <end position="51"/>
    </location>
</feature>
<protein>
    <submittedName>
        <fullName evidence="2">Uncharacterized protein</fullName>
    </submittedName>
</protein>
<organism evidence="2 3">
    <name type="scientific">Paenibacillus chartarius</name>
    <dbReference type="NCBI Taxonomy" id="747481"/>
    <lineage>
        <taxon>Bacteria</taxon>
        <taxon>Bacillati</taxon>
        <taxon>Bacillota</taxon>
        <taxon>Bacilli</taxon>
        <taxon>Bacillales</taxon>
        <taxon>Paenibacillaceae</taxon>
        <taxon>Paenibacillus</taxon>
    </lineage>
</organism>
<reference evidence="2 3" key="1">
    <citation type="submission" date="2024-09" db="EMBL/GenBank/DDBJ databases">
        <authorList>
            <person name="Sun Q."/>
            <person name="Mori K."/>
        </authorList>
    </citation>
    <scope>NUCLEOTIDE SEQUENCE [LARGE SCALE GENOMIC DNA]</scope>
    <source>
        <strain evidence="2 3">CCM 7759</strain>
    </source>
</reference>
<dbReference type="RefSeq" id="WP_377471797.1">
    <property type="nucleotide sequence ID" value="NZ_JBHLWN010000074.1"/>
</dbReference>
<gene>
    <name evidence="2" type="ORF">ACFFK0_18520</name>
</gene>
<proteinExistence type="predicted"/>
<evidence type="ECO:0000256" key="1">
    <source>
        <dbReference type="SAM" id="MobiDB-lite"/>
    </source>
</evidence>
<evidence type="ECO:0000313" key="2">
    <source>
        <dbReference type="EMBL" id="MFC0214428.1"/>
    </source>
</evidence>
<comment type="caution">
    <text evidence="2">The sequence shown here is derived from an EMBL/GenBank/DDBJ whole genome shotgun (WGS) entry which is preliminary data.</text>
</comment>
<dbReference type="EMBL" id="JBHLWN010000074">
    <property type="protein sequence ID" value="MFC0214428.1"/>
    <property type="molecule type" value="Genomic_DNA"/>
</dbReference>
<accession>A0ABV6DPB8</accession>
<keyword evidence="3" id="KW-1185">Reference proteome</keyword>
<evidence type="ECO:0000313" key="3">
    <source>
        <dbReference type="Proteomes" id="UP001589776"/>
    </source>
</evidence>
<sequence>MNAKKLLEVQAIAAQLGINAEFFTQWKVELLGPCRPEDPGTRNRGPRKEAEQSVDSMYGMPQEHLYVQSCQ</sequence>